<organism evidence="1 2">
    <name type="scientific">Chryseobacterium turcicum</name>
    <dbReference type="NCBI Taxonomy" id="2898076"/>
    <lineage>
        <taxon>Bacteria</taxon>
        <taxon>Pseudomonadati</taxon>
        <taxon>Bacteroidota</taxon>
        <taxon>Flavobacteriia</taxon>
        <taxon>Flavobacteriales</taxon>
        <taxon>Weeksellaceae</taxon>
        <taxon>Chryseobacterium group</taxon>
        <taxon>Chryseobacterium</taxon>
    </lineage>
</organism>
<evidence type="ECO:0000313" key="2">
    <source>
        <dbReference type="Proteomes" id="UP001108025"/>
    </source>
</evidence>
<dbReference type="Proteomes" id="UP001108025">
    <property type="component" value="Unassembled WGS sequence"/>
</dbReference>
<dbReference type="RefSeq" id="WP_230669377.1">
    <property type="nucleotide sequence ID" value="NZ_JAJNAY010000001.1"/>
</dbReference>
<gene>
    <name evidence="1" type="ORF">LO744_11360</name>
</gene>
<proteinExistence type="predicted"/>
<reference evidence="1" key="1">
    <citation type="submission" date="2021-11" db="EMBL/GenBank/DDBJ databases">
        <title>Description of novel Chryseobacterium species.</title>
        <authorList>
            <person name="Saticioglu I.B."/>
            <person name="Ay H."/>
            <person name="Altun S."/>
            <person name="Duman M."/>
        </authorList>
    </citation>
    <scope>NUCLEOTIDE SEQUENCE</scope>
    <source>
        <strain evidence="1">C-17</strain>
    </source>
</reference>
<evidence type="ECO:0008006" key="3">
    <source>
        <dbReference type="Google" id="ProtNLM"/>
    </source>
</evidence>
<name>A0A9Q3V343_9FLAO</name>
<dbReference type="AlphaFoldDB" id="A0A9Q3V343"/>
<evidence type="ECO:0000313" key="1">
    <source>
        <dbReference type="EMBL" id="MCD1117457.1"/>
    </source>
</evidence>
<accession>A0A9Q3V343</accession>
<comment type="caution">
    <text evidence="1">The sequence shown here is derived from an EMBL/GenBank/DDBJ whole genome shotgun (WGS) entry which is preliminary data.</text>
</comment>
<protein>
    <recommendedName>
        <fullName evidence="3">YD repeat-containing protein</fullName>
    </recommendedName>
</protein>
<keyword evidence="2" id="KW-1185">Reference proteome</keyword>
<dbReference type="EMBL" id="JAJNAY010000001">
    <property type="protein sequence ID" value="MCD1117457.1"/>
    <property type="molecule type" value="Genomic_DNA"/>
</dbReference>
<sequence length="1150" mass="130984">MIKIFNNFLFVVISIGLFTTTKGQSNVKNYVEDVNKIYPAAPTSNNLMKFEEVPVSNYTGIPDISIPLVSIPSTNPNVNINIGLKYHPLNTKSEDRSGETGLGWSLMAGGTITRTVRGGGPDEKNKTIPFGFNYKLGIYNHVLNPTYKIISGETALFEGNILDNNEYAFYAVKGRYDTEYDLYQYNFMGISGRFYIVKNNDGSFTVEKLDRNNVQIICHKDVVSGELDAFTIIDDKGIKYSFNGMERIHREFNTIKIGLTTSFGYTSSQIEGSDYFSAYHLVKIMDQADSDLVTFTYDLFSNVKFQETPTFINRIASDVSYQNLTSEVTGDYIEVDEVMPGAIETQHTFNTSHTKLLTQINIIGKGNIKLNYEVGRQDSNYTEPNNLYKLKSIQTNYLGQDPIKFTEKYNFEYDYSDTNFLERTDLSPIILKRMLLDKVIRVTENNQNTEYKIEYNRFSGIELKKDKWGYFLDSGLNYVAQDVVKSITYPTNGKVAFDFEANEYSYFPGSGNGLLQQVEGYFRPEYDGHSIHFGNFNPNIKKEFFTVISPQKVSLKLMLGNLIYCNWKLNIYKKISDNQYSPVVYNYEMSSQMCRRTTPPFCPNDNTNPDQEIISEINLNIDFEPGVYYASLTGDFAFSSPIANTIDTFEATTVENVFVDTKKEKGGGLRINNISYFENSTSDIFTKKYTYNYDDINDPQRSSGALVFPVPIFNYSVQYDYIDQPVYQKIHYNAHLNVTTNYNILPVMKTQGADVGYKFISIQLLDKDGNSKGKSLYNYRSPIDFRNTGALLIDMPIIPIPDQDYLRGQLIWEKTTDENNRLLAETEIIYNTKDALKVSGIKLRETSFSNMINHCYSLQNYTPIVINCKYVTIYKNTEKFGITLPIQKKDKSYFYKNNIPDIVSTITNYTYNTRDYITATTQIFADGTINASESQYAHEKGNTRLINANIIGTPLETSIVKKQNITDPGKVLSKIETKYDNPSNLFPSSVLSYDFNNIAQTEVTYDQYDSKGNLVQYTTKDGIPTTIIWGYNSTQPIAKIVGYPYALVNGLATDIITASDADALNPSNETALITALDNFRHLLQLKEFQITTYTYDPLIGVTSITPPSGIKEVYLYDSANRLKEIKQQEKNTAGNLIYKTVKEFKYNYKH</sequence>